<proteinExistence type="predicted"/>
<accession>A0AAW1D673</accession>
<gene>
    <name evidence="1" type="ORF">O3M35_009920</name>
</gene>
<protein>
    <submittedName>
        <fullName evidence="1">Uncharacterized protein</fullName>
    </submittedName>
</protein>
<dbReference type="AlphaFoldDB" id="A0AAW1D673"/>
<name>A0AAW1D673_9HEMI</name>
<dbReference type="EMBL" id="JAPXFL010000006">
    <property type="protein sequence ID" value="KAK9505967.1"/>
    <property type="molecule type" value="Genomic_DNA"/>
</dbReference>
<organism evidence="1 2">
    <name type="scientific">Rhynocoris fuscipes</name>
    <dbReference type="NCBI Taxonomy" id="488301"/>
    <lineage>
        <taxon>Eukaryota</taxon>
        <taxon>Metazoa</taxon>
        <taxon>Ecdysozoa</taxon>
        <taxon>Arthropoda</taxon>
        <taxon>Hexapoda</taxon>
        <taxon>Insecta</taxon>
        <taxon>Pterygota</taxon>
        <taxon>Neoptera</taxon>
        <taxon>Paraneoptera</taxon>
        <taxon>Hemiptera</taxon>
        <taxon>Heteroptera</taxon>
        <taxon>Panheteroptera</taxon>
        <taxon>Cimicomorpha</taxon>
        <taxon>Reduviidae</taxon>
        <taxon>Harpactorinae</taxon>
        <taxon>Harpactorini</taxon>
        <taxon>Rhynocoris</taxon>
    </lineage>
</organism>
<evidence type="ECO:0000313" key="1">
    <source>
        <dbReference type="EMBL" id="KAK9505967.1"/>
    </source>
</evidence>
<reference evidence="1 2" key="1">
    <citation type="submission" date="2022-12" db="EMBL/GenBank/DDBJ databases">
        <title>Chromosome-level genome assembly of true bugs.</title>
        <authorList>
            <person name="Ma L."/>
            <person name="Li H."/>
        </authorList>
    </citation>
    <scope>NUCLEOTIDE SEQUENCE [LARGE SCALE GENOMIC DNA]</scope>
    <source>
        <strain evidence="1">Lab_2022b</strain>
    </source>
</reference>
<dbReference type="Proteomes" id="UP001461498">
    <property type="component" value="Unassembled WGS sequence"/>
</dbReference>
<comment type="caution">
    <text evidence="1">The sequence shown here is derived from an EMBL/GenBank/DDBJ whole genome shotgun (WGS) entry which is preliminary data.</text>
</comment>
<evidence type="ECO:0000313" key="2">
    <source>
        <dbReference type="Proteomes" id="UP001461498"/>
    </source>
</evidence>
<sequence length="66" mass="7823">MQSSNHQYRNKPGTRNITKIETSRQQFVVYGLIRIILLNTCPVSESRSTLYARVHCRCQPHYIRMQ</sequence>
<keyword evidence="2" id="KW-1185">Reference proteome</keyword>